<dbReference type="AlphaFoldDB" id="A0A0R3WQW0"/>
<name>A0A0R3WQW0_HYDTA</name>
<dbReference type="WBParaSite" id="TTAC_0000315001-mRNA-1">
    <property type="protein sequence ID" value="TTAC_0000315001-mRNA-1"/>
    <property type="gene ID" value="TTAC_0000315001"/>
</dbReference>
<reference evidence="4" key="1">
    <citation type="submission" date="2017-02" db="UniProtKB">
        <authorList>
            <consortium name="WormBaseParasite"/>
        </authorList>
    </citation>
    <scope>IDENTIFICATION</scope>
</reference>
<gene>
    <name evidence="2" type="ORF">TTAC_LOCUS3135</name>
</gene>
<reference evidence="2 3" key="2">
    <citation type="submission" date="2018-11" db="EMBL/GenBank/DDBJ databases">
        <authorList>
            <consortium name="Pathogen Informatics"/>
        </authorList>
    </citation>
    <scope>NUCLEOTIDE SEQUENCE [LARGE SCALE GENOMIC DNA]</scope>
</reference>
<feature type="compositionally biased region" description="Polar residues" evidence="1">
    <location>
        <begin position="24"/>
        <end position="33"/>
    </location>
</feature>
<dbReference type="STRING" id="6205.A0A0R3WQW0"/>
<evidence type="ECO:0000313" key="4">
    <source>
        <dbReference type="WBParaSite" id="TTAC_0000315001-mRNA-1"/>
    </source>
</evidence>
<evidence type="ECO:0000256" key="1">
    <source>
        <dbReference type="SAM" id="MobiDB-lite"/>
    </source>
</evidence>
<evidence type="ECO:0000313" key="3">
    <source>
        <dbReference type="Proteomes" id="UP000274429"/>
    </source>
</evidence>
<organism evidence="4">
    <name type="scientific">Hydatigena taeniaeformis</name>
    <name type="common">Feline tapeworm</name>
    <name type="synonym">Taenia taeniaeformis</name>
    <dbReference type="NCBI Taxonomy" id="6205"/>
    <lineage>
        <taxon>Eukaryota</taxon>
        <taxon>Metazoa</taxon>
        <taxon>Spiralia</taxon>
        <taxon>Lophotrochozoa</taxon>
        <taxon>Platyhelminthes</taxon>
        <taxon>Cestoda</taxon>
        <taxon>Eucestoda</taxon>
        <taxon>Cyclophyllidea</taxon>
        <taxon>Taeniidae</taxon>
        <taxon>Hydatigera</taxon>
    </lineage>
</organism>
<evidence type="ECO:0000313" key="2">
    <source>
        <dbReference type="EMBL" id="VDM22019.1"/>
    </source>
</evidence>
<sequence>GAHSPEYQSRNSGVLVDNLPQLPVETSTPTGQLSSSSFHSATSSSSAGLSVTHPSTSITWGQNATSISPPYLATELDAASLNAFCYLIPGSDSSVPDGSSGPGKHSSANP</sequence>
<feature type="compositionally biased region" description="Polar residues" evidence="1">
    <location>
        <begin position="1"/>
        <end position="12"/>
    </location>
</feature>
<feature type="compositionally biased region" description="Low complexity" evidence="1">
    <location>
        <begin position="34"/>
        <end position="50"/>
    </location>
</feature>
<dbReference type="EMBL" id="UYWX01001968">
    <property type="protein sequence ID" value="VDM22019.1"/>
    <property type="molecule type" value="Genomic_DNA"/>
</dbReference>
<accession>A0A0R3WQW0</accession>
<proteinExistence type="predicted"/>
<dbReference type="Proteomes" id="UP000274429">
    <property type="component" value="Unassembled WGS sequence"/>
</dbReference>
<feature type="compositionally biased region" description="Polar residues" evidence="1">
    <location>
        <begin position="52"/>
        <end position="64"/>
    </location>
</feature>
<protein>
    <submittedName>
        <fullName evidence="4">Transcription factor GATA-4</fullName>
    </submittedName>
</protein>
<keyword evidence="3" id="KW-1185">Reference proteome</keyword>
<feature type="region of interest" description="Disordered" evidence="1">
    <location>
        <begin position="1"/>
        <end position="64"/>
    </location>
</feature>